<feature type="region of interest" description="Disordered" evidence="1">
    <location>
        <begin position="89"/>
        <end position="108"/>
    </location>
</feature>
<evidence type="ECO:0000313" key="2">
    <source>
        <dbReference type="EMBL" id="SFV13944.1"/>
    </source>
</evidence>
<dbReference type="RefSeq" id="WP_143133369.1">
    <property type="nucleotide sequence ID" value="NZ_FPBO01000040.1"/>
</dbReference>
<protein>
    <submittedName>
        <fullName evidence="2">Uncharacterized protein</fullName>
    </submittedName>
</protein>
<proteinExistence type="predicted"/>
<evidence type="ECO:0000313" key="3">
    <source>
        <dbReference type="Proteomes" id="UP000199391"/>
    </source>
</evidence>
<dbReference type="Proteomes" id="UP000199391">
    <property type="component" value="Unassembled WGS sequence"/>
</dbReference>
<dbReference type="AlphaFoldDB" id="A0A1I7LW64"/>
<feature type="region of interest" description="Disordered" evidence="1">
    <location>
        <begin position="153"/>
        <end position="177"/>
    </location>
</feature>
<accession>A0A1I7LW64</accession>
<name>A0A1I7LW64_9BURK</name>
<feature type="region of interest" description="Disordered" evidence="1">
    <location>
        <begin position="1"/>
        <end position="25"/>
    </location>
</feature>
<evidence type="ECO:0000256" key="1">
    <source>
        <dbReference type="SAM" id="MobiDB-lite"/>
    </source>
</evidence>
<gene>
    <name evidence="2" type="ORF">SAMN05216552_104051</name>
</gene>
<organism evidence="2 3">
    <name type="scientific">Pseudoduganella namucuonensis</name>
    <dbReference type="NCBI Taxonomy" id="1035707"/>
    <lineage>
        <taxon>Bacteria</taxon>
        <taxon>Pseudomonadati</taxon>
        <taxon>Pseudomonadota</taxon>
        <taxon>Betaproteobacteria</taxon>
        <taxon>Burkholderiales</taxon>
        <taxon>Oxalobacteraceae</taxon>
        <taxon>Telluria group</taxon>
        <taxon>Pseudoduganella</taxon>
    </lineage>
</organism>
<keyword evidence="3" id="KW-1185">Reference proteome</keyword>
<dbReference type="OrthoDB" id="8759563at2"/>
<feature type="compositionally biased region" description="Basic and acidic residues" evidence="1">
    <location>
        <begin position="89"/>
        <end position="101"/>
    </location>
</feature>
<dbReference type="STRING" id="1035707.SAMN05216552_104051"/>
<reference evidence="3" key="1">
    <citation type="submission" date="2016-10" db="EMBL/GenBank/DDBJ databases">
        <authorList>
            <person name="Varghese N."/>
            <person name="Submissions S."/>
        </authorList>
    </citation>
    <scope>NUCLEOTIDE SEQUENCE [LARGE SCALE GENOMIC DNA]</scope>
    <source>
        <strain evidence="3">CGMCC 1.11014</strain>
    </source>
</reference>
<feature type="compositionally biased region" description="Low complexity" evidence="1">
    <location>
        <begin position="14"/>
        <end position="25"/>
    </location>
</feature>
<dbReference type="EMBL" id="FPBO01000040">
    <property type="protein sequence ID" value="SFV13944.1"/>
    <property type="molecule type" value="Genomic_DNA"/>
</dbReference>
<sequence length="260" mass="26420">MKQHDMTPLPPRAAPIAAEATAPSTAPAAATSSLAAGVAAIDAAAPSGAGAGGADMLISEPKGGLPMPQGAAMRKAALDLLYENARERPGAAGRDKVEAGHEPAPPAGRLWRERRLGRLFPPVPESEPEELILESGAADWLLVVPVGATEPGHIAPVGPGKGRKSGGGGGGGRAAPPGAWFGEDAPGEGGDRLHRVAVVADTFIEPLRPPKMDRPGSLPALRPKSKAECERRCGSDGFCDPSAPLGCGGVHCGRRHDILD</sequence>